<name>A0A8B6GIA1_MYTGA</name>
<evidence type="ECO:0000256" key="1">
    <source>
        <dbReference type="SAM" id="MobiDB-lite"/>
    </source>
</evidence>
<dbReference type="OrthoDB" id="6077926at2759"/>
<reference evidence="2" key="1">
    <citation type="submission" date="2018-11" db="EMBL/GenBank/DDBJ databases">
        <authorList>
            <person name="Alioto T."/>
            <person name="Alioto T."/>
        </authorList>
    </citation>
    <scope>NUCLEOTIDE SEQUENCE</scope>
</reference>
<dbReference type="AlphaFoldDB" id="A0A8B6GIA1"/>
<protein>
    <submittedName>
        <fullName evidence="2">Uncharacterized protein</fullName>
    </submittedName>
</protein>
<feature type="region of interest" description="Disordered" evidence="1">
    <location>
        <begin position="1"/>
        <end position="30"/>
    </location>
</feature>
<gene>
    <name evidence="2" type="ORF">MGAL_10B082186</name>
</gene>
<comment type="caution">
    <text evidence="2">The sequence shown here is derived from an EMBL/GenBank/DDBJ whole genome shotgun (WGS) entry which is preliminary data.</text>
</comment>
<dbReference type="Proteomes" id="UP000596742">
    <property type="component" value="Unassembled WGS sequence"/>
</dbReference>
<proteinExistence type="predicted"/>
<organism evidence="2 3">
    <name type="scientific">Mytilus galloprovincialis</name>
    <name type="common">Mediterranean mussel</name>
    <dbReference type="NCBI Taxonomy" id="29158"/>
    <lineage>
        <taxon>Eukaryota</taxon>
        <taxon>Metazoa</taxon>
        <taxon>Spiralia</taxon>
        <taxon>Lophotrochozoa</taxon>
        <taxon>Mollusca</taxon>
        <taxon>Bivalvia</taxon>
        <taxon>Autobranchia</taxon>
        <taxon>Pteriomorphia</taxon>
        <taxon>Mytilida</taxon>
        <taxon>Mytiloidea</taxon>
        <taxon>Mytilidae</taxon>
        <taxon>Mytilinae</taxon>
        <taxon>Mytilus</taxon>
    </lineage>
</organism>
<evidence type="ECO:0000313" key="2">
    <source>
        <dbReference type="EMBL" id="VDI64144.1"/>
    </source>
</evidence>
<dbReference type="EMBL" id="UYJE01008466">
    <property type="protein sequence ID" value="VDI64144.1"/>
    <property type="molecule type" value="Genomic_DNA"/>
</dbReference>
<feature type="compositionally biased region" description="Basic and acidic residues" evidence="1">
    <location>
        <begin position="12"/>
        <end position="30"/>
    </location>
</feature>
<feature type="compositionally biased region" description="Basic residues" evidence="1">
    <location>
        <begin position="1"/>
        <end position="11"/>
    </location>
</feature>
<sequence length="251" mass="29242">MYRSLSLKKNRKEQDSKKDPDYLDLSGDKDISEIKYSPEKTMTETEGENLTQLDLKNTSLSLNFRSGKQVDIKSGKSQKDETTSLLSEIEEQFEKRHHIATLAYTLESAKERHVIPKYVNTNLEFFPFFGSNSAKDYFQEKLKTIRAKVNQYALDEFIKTSEELITIFTSKAEYVKGKLIENFNDSTEEGRQKLSEVQGHILNLIEIWDTKYNDYIKDYDKKISGPKEAAKKTFIAKGKRDGRNFPYKRRN</sequence>
<keyword evidence="3" id="KW-1185">Reference proteome</keyword>
<accession>A0A8B6GIA1</accession>
<evidence type="ECO:0000313" key="3">
    <source>
        <dbReference type="Proteomes" id="UP000596742"/>
    </source>
</evidence>